<evidence type="ECO:0000256" key="5">
    <source>
        <dbReference type="ARBA" id="ARBA00022786"/>
    </source>
</evidence>
<evidence type="ECO:0000256" key="8">
    <source>
        <dbReference type="SAM" id="MobiDB-lite"/>
    </source>
</evidence>
<feature type="compositionally biased region" description="Pro residues" evidence="8">
    <location>
        <begin position="749"/>
        <end position="759"/>
    </location>
</feature>
<evidence type="ECO:0000256" key="4">
    <source>
        <dbReference type="ARBA" id="ARBA00022670"/>
    </source>
</evidence>
<organism evidence="10 11">
    <name type="scientific">Pythium oligandrum</name>
    <name type="common">Mycoparasitic fungus</name>
    <dbReference type="NCBI Taxonomy" id="41045"/>
    <lineage>
        <taxon>Eukaryota</taxon>
        <taxon>Sar</taxon>
        <taxon>Stramenopiles</taxon>
        <taxon>Oomycota</taxon>
        <taxon>Peronosporomycetes</taxon>
        <taxon>Pythiales</taxon>
        <taxon>Pythiaceae</taxon>
        <taxon>Pythium</taxon>
    </lineage>
</organism>
<evidence type="ECO:0000313" key="11">
    <source>
        <dbReference type="Proteomes" id="UP000794436"/>
    </source>
</evidence>
<dbReference type="GO" id="GO:0005634">
    <property type="term" value="C:nucleus"/>
    <property type="evidence" value="ECO:0007669"/>
    <property type="project" value="TreeGrafter"/>
</dbReference>
<feature type="domain" description="USP" evidence="9">
    <location>
        <begin position="778"/>
        <end position="1248"/>
    </location>
</feature>
<comment type="catalytic activity">
    <reaction evidence="1">
        <text>Thiol-dependent hydrolysis of ester, thioester, amide, peptide and isopeptide bonds formed by the C-terminal Gly of ubiquitin (a 76-residue protein attached to proteins as an intracellular targeting signal).</text>
        <dbReference type="EC" id="3.4.19.12"/>
    </reaction>
</comment>
<dbReference type="GO" id="GO:0006508">
    <property type="term" value="P:proteolysis"/>
    <property type="evidence" value="ECO:0007669"/>
    <property type="project" value="UniProtKB-KW"/>
</dbReference>
<dbReference type="OrthoDB" id="289038at2759"/>
<dbReference type="InterPro" id="IPR028889">
    <property type="entry name" value="USP"/>
</dbReference>
<feature type="region of interest" description="Disordered" evidence="8">
    <location>
        <begin position="246"/>
        <end position="274"/>
    </location>
</feature>
<keyword evidence="7" id="KW-0788">Thiol protease</keyword>
<evidence type="ECO:0000256" key="2">
    <source>
        <dbReference type="ARBA" id="ARBA00009085"/>
    </source>
</evidence>
<dbReference type="InterPro" id="IPR038765">
    <property type="entry name" value="Papain-like_cys_pep_sf"/>
</dbReference>
<feature type="compositionally biased region" description="Low complexity" evidence="8">
    <location>
        <begin position="597"/>
        <end position="618"/>
    </location>
</feature>
<keyword evidence="6" id="KW-0378">Hydrolase</keyword>
<dbReference type="PROSITE" id="PS50235">
    <property type="entry name" value="USP_3"/>
    <property type="match status" value="1"/>
</dbReference>
<keyword evidence="4" id="KW-0645">Protease</keyword>
<dbReference type="InterPro" id="IPR018200">
    <property type="entry name" value="USP_CS"/>
</dbReference>
<protein>
    <recommendedName>
        <fullName evidence="3">ubiquitinyl hydrolase 1</fullName>
        <ecNumber evidence="3">3.4.19.12</ecNumber>
    </recommendedName>
</protein>
<gene>
    <name evidence="10" type="ORF">Poli38472_002084</name>
</gene>
<dbReference type="EMBL" id="SPLM01000072">
    <property type="protein sequence ID" value="TMW63143.1"/>
    <property type="molecule type" value="Genomic_DNA"/>
</dbReference>
<comment type="caution">
    <text evidence="10">The sequence shown here is derived from an EMBL/GenBank/DDBJ whole genome shotgun (WGS) entry which is preliminary data.</text>
</comment>
<dbReference type="GO" id="GO:0016579">
    <property type="term" value="P:protein deubiquitination"/>
    <property type="evidence" value="ECO:0007669"/>
    <property type="project" value="InterPro"/>
</dbReference>
<evidence type="ECO:0000259" key="9">
    <source>
        <dbReference type="PROSITE" id="PS50235"/>
    </source>
</evidence>
<accession>A0A8K1CIM0</accession>
<keyword evidence="5" id="KW-0833">Ubl conjugation pathway</keyword>
<feature type="region of interest" description="Disordered" evidence="8">
    <location>
        <begin position="1252"/>
        <end position="1308"/>
    </location>
</feature>
<evidence type="ECO:0000256" key="7">
    <source>
        <dbReference type="ARBA" id="ARBA00022807"/>
    </source>
</evidence>
<dbReference type="EC" id="3.4.19.12" evidence="3"/>
<keyword evidence="11" id="KW-1185">Reference proteome</keyword>
<dbReference type="Gene3D" id="3.90.70.10">
    <property type="entry name" value="Cysteine proteinases"/>
    <property type="match status" value="1"/>
</dbReference>
<feature type="compositionally biased region" description="Polar residues" evidence="8">
    <location>
        <begin position="1281"/>
        <end position="1302"/>
    </location>
</feature>
<dbReference type="InterPro" id="IPR050164">
    <property type="entry name" value="Peptidase_C19"/>
</dbReference>
<reference evidence="10" key="1">
    <citation type="submission" date="2019-03" db="EMBL/GenBank/DDBJ databases">
        <title>Long read genome sequence of the mycoparasitic Pythium oligandrum ATCC 38472 isolated from sugarbeet rhizosphere.</title>
        <authorList>
            <person name="Gaulin E."/>
        </authorList>
    </citation>
    <scope>NUCLEOTIDE SEQUENCE</scope>
    <source>
        <strain evidence="10">ATCC 38472_TT</strain>
    </source>
</reference>
<feature type="compositionally biased region" description="Basic and acidic residues" evidence="8">
    <location>
        <begin position="246"/>
        <end position="255"/>
    </location>
</feature>
<dbReference type="Proteomes" id="UP000794436">
    <property type="component" value="Unassembled WGS sequence"/>
</dbReference>
<dbReference type="CDD" id="cd02257">
    <property type="entry name" value="Peptidase_C19"/>
    <property type="match status" value="1"/>
</dbReference>
<evidence type="ECO:0000313" key="10">
    <source>
        <dbReference type="EMBL" id="TMW63143.1"/>
    </source>
</evidence>
<feature type="compositionally biased region" description="Basic and acidic residues" evidence="8">
    <location>
        <begin position="667"/>
        <end position="677"/>
    </location>
</feature>
<feature type="region of interest" description="Disordered" evidence="8">
    <location>
        <begin position="537"/>
        <end position="773"/>
    </location>
</feature>
<evidence type="ECO:0000256" key="1">
    <source>
        <dbReference type="ARBA" id="ARBA00000707"/>
    </source>
</evidence>
<comment type="similarity">
    <text evidence="2">Belongs to the peptidase C19 family.</text>
</comment>
<sequence>MLNMQSPGKADAADEIPFKMEPMPQPSPQREHPQAPPCRVPNGQDDRESQRLVVRAPESTTSTSAARVIPPAPDNKSVLTENDWEELLECAESLTDYVSPDVIGYLQEYRPYEVSQELDVSGREFLGSPAIPVIGTVPTRIDSVALPKDVLRPIQLPALLYPYQPLREGLRERRRPPVQYQPFPTPPESLALQPFRNRQRRAAAKSARMRLFMSPTDEDQENMPVNVKRRPKHQVMAAVLKPDDKVPARRERRSLESATPERYPVSSRRAHTARKSKDCSIPGCTKGARSKGLCKRHGGGKRCTYPNCGRSDQGGGYCIAHGGGKRCAATGCRNSAQSRGLCKSHGGGKRCSVNGCEKSSQEGGVCRSHGGGKFCKAATPLDFLVLAPSSSYCAPFCVFECESSLMSEELRIQCVTPVTVKADEGDPQTLSTDLKLKKEFGNARLVSGDAMLWVAKASLSTKTDDQQKRVSVSNGKRSFEFTLESGPSTDEFINELREQVDGKTGVEMRRKRRKLRRTLDETHSAGFVPVVTTFRSPVRSVPSTPTRRKSLGDATNSPRLAPPLPFAVSTVSDAHVAPSPAKSPFRSPFRKTPPSAPRSASPLVSLPSRSPSRLSLSPGRREFLSPVRSSGGSGVKRPRTESTPPSSGRRGTPHTPATGSSPGSAEARGRSPTDRRARGIVNKRARSLQQMLDDPPKDDAGTVLRSPYFHPSGTSPQRRSPGVPEPPQIRRRPLPLTPLHENQSTPVRLSPPVPTPSPSRPGASTPSSGGVYPRKMTHGLLNLGNYCYMNSIVQSLASISEFADHLERNDWFLKILQKHLGDLAKDKSLEQIRVLLDEWKSKEPSNRLVIETRLTELLRQVINGSDSSINPERLKAAMGRKNSMFAAHFQQDAHEFLLQLVNEYEKELVQAIQGLRTQLTEEQRSDPDASLPAPQAKRSSLLNFFRSQPATTTSSTAETAPVVPINPDEILPELYPAQCFRAELYRTLTCRSCQYSRRQVETFYDFSLDMPYKPPASPPCEQPAPPAAKQCHCGADAAMQESNGARYFVCAKAACSLRDEVEEPDLTSTEELSQQPEDKLSELATATRPVGYNSIALTDLFKKQFEPEVLELTCEKCKEGREATSAYEIKSLPRVLVLHLKRFEVNPHSGSLYKRCDLVEAAPELYPEEAFASSDTTTDASPQRFVLQSVVHHLGRTIDEGHYMADIRGRQGEWRRRNDTHESVIGEDFALRASRSQESCYMLFYVQSSGEDAVESNPEEDKENVPVSTPPPSTPAPATSITDQENSPAPTRSVGDATTPSRTLRGFL</sequence>
<dbReference type="InterPro" id="IPR056866">
    <property type="entry name" value="Znf_WRKY19"/>
</dbReference>
<feature type="compositionally biased region" description="Acidic residues" evidence="8">
    <location>
        <begin position="1252"/>
        <end position="1262"/>
    </location>
</feature>
<feature type="region of interest" description="Disordered" evidence="8">
    <location>
        <begin position="1"/>
        <end position="77"/>
    </location>
</feature>
<evidence type="ECO:0000256" key="6">
    <source>
        <dbReference type="ARBA" id="ARBA00022801"/>
    </source>
</evidence>
<dbReference type="Pfam" id="PF00443">
    <property type="entry name" value="UCH"/>
    <property type="match status" value="1"/>
</dbReference>
<dbReference type="GO" id="GO:0004843">
    <property type="term" value="F:cysteine-type deubiquitinase activity"/>
    <property type="evidence" value="ECO:0007669"/>
    <property type="project" value="UniProtKB-EC"/>
</dbReference>
<dbReference type="SUPFAM" id="SSF54001">
    <property type="entry name" value="Cysteine proteinases"/>
    <property type="match status" value="1"/>
</dbReference>
<dbReference type="InterPro" id="IPR001394">
    <property type="entry name" value="Peptidase_C19_UCH"/>
</dbReference>
<evidence type="ECO:0000256" key="3">
    <source>
        <dbReference type="ARBA" id="ARBA00012759"/>
    </source>
</evidence>
<proteinExistence type="inferred from homology"/>
<dbReference type="PROSITE" id="PS00973">
    <property type="entry name" value="USP_2"/>
    <property type="match status" value="1"/>
</dbReference>
<dbReference type="PANTHER" id="PTHR24006:SF888">
    <property type="entry name" value="UBIQUITIN CARBOXYL-TERMINAL HYDROLASE 30"/>
    <property type="match status" value="1"/>
</dbReference>
<dbReference type="PANTHER" id="PTHR24006">
    <property type="entry name" value="UBIQUITIN CARBOXYL-TERMINAL HYDROLASE"/>
    <property type="match status" value="1"/>
</dbReference>
<name>A0A8K1CIM0_PYTOL</name>
<dbReference type="Pfam" id="PF24906">
    <property type="entry name" value="Zf_WRKY19"/>
    <property type="match status" value="4"/>
</dbReference>
<dbReference type="GO" id="GO:0005829">
    <property type="term" value="C:cytosol"/>
    <property type="evidence" value="ECO:0007669"/>
    <property type="project" value="TreeGrafter"/>
</dbReference>
<dbReference type="PROSITE" id="PS00972">
    <property type="entry name" value="USP_1"/>
    <property type="match status" value="1"/>
</dbReference>